<evidence type="ECO:0000313" key="2">
    <source>
        <dbReference type="Proteomes" id="UP000335636"/>
    </source>
</evidence>
<dbReference type="EMBL" id="CABDUW010000861">
    <property type="protein sequence ID" value="VTJ76116.1"/>
    <property type="molecule type" value="Genomic_DNA"/>
</dbReference>
<dbReference type="AlphaFoldDB" id="A0A5E4C3A1"/>
<keyword evidence="2" id="KW-1185">Reference proteome</keyword>
<name>A0A5E4C3A1_MARMO</name>
<evidence type="ECO:0000313" key="1">
    <source>
        <dbReference type="EMBL" id="VTJ76116.1"/>
    </source>
</evidence>
<sequence length="66" mass="7340">MGTTVTEVDESTHRIFSLPLVISTQTDVSKVEFKTTGNHRNCRNRLLGVPVILDSYEVTGNISPHK</sequence>
<organism evidence="1 2">
    <name type="scientific">Marmota monax</name>
    <name type="common">Woodchuck</name>
    <dbReference type="NCBI Taxonomy" id="9995"/>
    <lineage>
        <taxon>Eukaryota</taxon>
        <taxon>Metazoa</taxon>
        <taxon>Chordata</taxon>
        <taxon>Craniata</taxon>
        <taxon>Vertebrata</taxon>
        <taxon>Euteleostomi</taxon>
        <taxon>Mammalia</taxon>
        <taxon>Eutheria</taxon>
        <taxon>Euarchontoglires</taxon>
        <taxon>Glires</taxon>
        <taxon>Rodentia</taxon>
        <taxon>Sciuromorpha</taxon>
        <taxon>Sciuridae</taxon>
        <taxon>Xerinae</taxon>
        <taxon>Marmotini</taxon>
        <taxon>Marmota</taxon>
    </lineage>
</organism>
<protein>
    <submittedName>
        <fullName evidence="1">Uncharacterized protein</fullName>
    </submittedName>
</protein>
<feature type="non-terminal residue" evidence="1">
    <location>
        <position position="66"/>
    </location>
</feature>
<dbReference type="Proteomes" id="UP000335636">
    <property type="component" value="Unassembled WGS sequence"/>
</dbReference>
<proteinExistence type="predicted"/>
<reference evidence="1" key="1">
    <citation type="submission" date="2019-04" db="EMBL/GenBank/DDBJ databases">
        <authorList>
            <person name="Alioto T."/>
            <person name="Alioto T."/>
        </authorList>
    </citation>
    <scope>NUCLEOTIDE SEQUENCE [LARGE SCALE GENOMIC DNA]</scope>
</reference>
<comment type="caution">
    <text evidence="1">The sequence shown here is derived from an EMBL/GenBank/DDBJ whole genome shotgun (WGS) entry which is preliminary data.</text>
</comment>
<gene>
    <name evidence="1" type="ORF">MONAX_5E011212</name>
</gene>
<accession>A0A5E4C3A1</accession>